<dbReference type="EMBL" id="JBBNAG010000013">
    <property type="protein sequence ID" value="KAK9084404.1"/>
    <property type="molecule type" value="Genomic_DNA"/>
</dbReference>
<dbReference type="AlphaFoldDB" id="A0AAP0HEU1"/>
<proteinExistence type="predicted"/>
<evidence type="ECO:0000313" key="2">
    <source>
        <dbReference type="Proteomes" id="UP001419268"/>
    </source>
</evidence>
<reference evidence="1 2" key="1">
    <citation type="submission" date="2024-01" db="EMBL/GenBank/DDBJ databases">
        <title>Genome assemblies of Stephania.</title>
        <authorList>
            <person name="Yang L."/>
        </authorList>
    </citation>
    <scope>NUCLEOTIDE SEQUENCE [LARGE SCALE GENOMIC DNA]</scope>
    <source>
        <strain evidence="1">JXDWG</strain>
        <tissue evidence="1">Leaf</tissue>
    </source>
</reference>
<keyword evidence="2" id="KW-1185">Reference proteome</keyword>
<name>A0AAP0HEU1_9MAGN</name>
<protein>
    <submittedName>
        <fullName evidence="1">Uncharacterized protein</fullName>
    </submittedName>
</protein>
<gene>
    <name evidence="1" type="ORF">Scep_030875</name>
</gene>
<comment type="caution">
    <text evidence="1">The sequence shown here is derived from an EMBL/GenBank/DDBJ whole genome shotgun (WGS) entry which is preliminary data.</text>
</comment>
<sequence>MGQPGLPGLPVPPLHKPGQVIMCEIIIDNGSRSISRMFHRRRPIVEGARAPLTMDGCSP</sequence>
<organism evidence="1 2">
    <name type="scientific">Stephania cephalantha</name>
    <dbReference type="NCBI Taxonomy" id="152367"/>
    <lineage>
        <taxon>Eukaryota</taxon>
        <taxon>Viridiplantae</taxon>
        <taxon>Streptophyta</taxon>
        <taxon>Embryophyta</taxon>
        <taxon>Tracheophyta</taxon>
        <taxon>Spermatophyta</taxon>
        <taxon>Magnoliopsida</taxon>
        <taxon>Ranunculales</taxon>
        <taxon>Menispermaceae</taxon>
        <taxon>Menispermoideae</taxon>
        <taxon>Cissampelideae</taxon>
        <taxon>Stephania</taxon>
    </lineage>
</organism>
<evidence type="ECO:0000313" key="1">
    <source>
        <dbReference type="EMBL" id="KAK9084404.1"/>
    </source>
</evidence>
<accession>A0AAP0HEU1</accession>
<dbReference type="Proteomes" id="UP001419268">
    <property type="component" value="Unassembled WGS sequence"/>
</dbReference>